<keyword evidence="5 7" id="KW-0472">Membrane</keyword>
<evidence type="ECO:0008006" key="10">
    <source>
        <dbReference type="Google" id="ProtNLM"/>
    </source>
</evidence>
<comment type="subcellular location">
    <subcellularLocation>
        <location evidence="1">Membrane</location>
        <topology evidence="1">Multi-pass membrane protein</topology>
    </subcellularLocation>
</comment>
<keyword evidence="3 7" id="KW-0812">Transmembrane</keyword>
<proteinExistence type="inferred from homology"/>
<evidence type="ECO:0000256" key="6">
    <source>
        <dbReference type="SAM" id="MobiDB-lite"/>
    </source>
</evidence>
<evidence type="ECO:0000256" key="2">
    <source>
        <dbReference type="ARBA" id="ARBA00010487"/>
    </source>
</evidence>
<dbReference type="PANTHER" id="PTHR21355:SF0">
    <property type="entry name" value="G-PROTEIN COUPLED RECEPTOR-ASSOCIATED PROTEIN LMBRD2"/>
    <property type="match status" value="1"/>
</dbReference>
<protein>
    <recommendedName>
        <fullName evidence="10">LMBR1 domain-containing protein 2-like protein</fullName>
    </recommendedName>
</protein>
<dbReference type="InterPro" id="IPR051584">
    <property type="entry name" value="GPCR-associated_LMBR1"/>
</dbReference>
<keyword evidence="4 7" id="KW-1133">Transmembrane helix</keyword>
<accession>A0A9N9TEA5</accession>
<dbReference type="InterPro" id="IPR006876">
    <property type="entry name" value="LMBR1-like_membr_prot"/>
</dbReference>
<evidence type="ECO:0000256" key="3">
    <source>
        <dbReference type="ARBA" id="ARBA00022692"/>
    </source>
</evidence>
<evidence type="ECO:0000313" key="8">
    <source>
        <dbReference type="EMBL" id="CAG9856412.1"/>
    </source>
</evidence>
<evidence type="ECO:0000256" key="4">
    <source>
        <dbReference type="ARBA" id="ARBA00022989"/>
    </source>
</evidence>
<dbReference type="Pfam" id="PF04791">
    <property type="entry name" value="LMBR1"/>
    <property type="match status" value="1"/>
</dbReference>
<sequence>MSYTALVSTILLSFILSATVLYRYGNWFRHRIFVTLVVLLAWYCSFLIIFALPLDVISTVYRQCKHDNETNIEVLNSADTTSNITITCEIPWTNLPKEVFQNLWRIVYWSTQFLTWLVMPMMQSYIKSGDFSVKGKLKSALIDNAIYYGSYFLICCILIVYLSLKPSVGLDWSKLKAIASSASNTWGLFLLVLLLGYALVEVPRRLWNKSNHSLTLTESYFKAAKLSYDKCEAEETVDDILESLQAISLRIQPGHPLYGYLETILQKVPTELQERMKRRQLPDDTPTDPPSEKALIRLHKQTIKSLQVLQRTETQWHLIVEKVFELEDTLKNQVSREKVYKRTFEKRRGWFRRFVYTSKMEWYWKCLLYCYFQKLLAIMAGVFSVCVVWSEVTFFSVHPPLSIFAVIVKVAKKNYDYFTIEVLSTIIILYLSYCAYSTILKIRVLNLYYLAPHHQTNEYSLIFSGMMLSRLTPPLCLNFLGLIHMDSHVIKNQVMETSYTQIMGHMDVIGIISHGFNIYFPMAILLFCFATYFSLGSRMLSSFGYHQFIDDEMTTDLVEEGRELIKREKRRKQRLEESSSRRRDYHDRFPTTGRFRQPRSTEDRQLDNLDNSRSSLRDAHGLDSYSGTKYTSEIDTRFPPSEDDIDVRFGASTGISERFGNPSELEARFSDNYQLDGFNRSRVGASPRGFFDDV</sequence>
<feature type="transmembrane region" description="Helical" evidence="7">
    <location>
        <begin position="417"/>
        <end position="440"/>
    </location>
</feature>
<dbReference type="OrthoDB" id="203099at2759"/>
<evidence type="ECO:0000256" key="1">
    <source>
        <dbReference type="ARBA" id="ARBA00004141"/>
    </source>
</evidence>
<dbReference type="AlphaFoldDB" id="A0A9N9TEA5"/>
<feature type="region of interest" description="Disordered" evidence="6">
    <location>
        <begin position="570"/>
        <end position="645"/>
    </location>
</feature>
<evidence type="ECO:0000256" key="7">
    <source>
        <dbReference type="SAM" id="Phobius"/>
    </source>
</evidence>
<dbReference type="GO" id="GO:0016020">
    <property type="term" value="C:membrane"/>
    <property type="evidence" value="ECO:0007669"/>
    <property type="project" value="UniProtKB-SubCell"/>
</dbReference>
<feature type="transmembrane region" description="Helical" evidence="7">
    <location>
        <begin position="184"/>
        <end position="200"/>
    </location>
</feature>
<reference evidence="8" key="1">
    <citation type="submission" date="2022-01" db="EMBL/GenBank/DDBJ databases">
        <authorList>
            <person name="King R."/>
        </authorList>
    </citation>
    <scope>NUCLEOTIDE SEQUENCE</scope>
</reference>
<comment type="similarity">
    <text evidence="2">Belongs to the LIMR family.</text>
</comment>
<gene>
    <name evidence="8" type="ORF">PHYEVI_LOCUS2835</name>
</gene>
<feature type="transmembrane region" description="Helical" evidence="7">
    <location>
        <begin position="375"/>
        <end position="397"/>
    </location>
</feature>
<feature type="transmembrane region" description="Helical" evidence="7">
    <location>
        <begin position="146"/>
        <end position="164"/>
    </location>
</feature>
<dbReference type="PANTHER" id="PTHR21355">
    <property type="entry name" value="G-PROTEIN COUPLED RECEPTOR-ASSOCIATED PROTEIN LMBRD2"/>
    <property type="match status" value="1"/>
</dbReference>
<dbReference type="EMBL" id="OU900105">
    <property type="protein sequence ID" value="CAG9856412.1"/>
    <property type="molecule type" value="Genomic_DNA"/>
</dbReference>
<keyword evidence="9" id="KW-1185">Reference proteome</keyword>
<dbReference type="Proteomes" id="UP001153712">
    <property type="component" value="Chromosome 12"/>
</dbReference>
<name>A0A9N9TEA5_PHYSR</name>
<evidence type="ECO:0000256" key="5">
    <source>
        <dbReference type="ARBA" id="ARBA00023136"/>
    </source>
</evidence>
<feature type="transmembrane region" description="Helical" evidence="7">
    <location>
        <begin position="32"/>
        <end position="52"/>
    </location>
</feature>
<organism evidence="8 9">
    <name type="scientific">Phyllotreta striolata</name>
    <name type="common">Striped flea beetle</name>
    <name type="synonym">Crioceris striolata</name>
    <dbReference type="NCBI Taxonomy" id="444603"/>
    <lineage>
        <taxon>Eukaryota</taxon>
        <taxon>Metazoa</taxon>
        <taxon>Ecdysozoa</taxon>
        <taxon>Arthropoda</taxon>
        <taxon>Hexapoda</taxon>
        <taxon>Insecta</taxon>
        <taxon>Pterygota</taxon>
        <taxon>Neoptera</taxon>
        <taxon>Endopterygota</taxon>
        <taxon>Coleoptera</taxon>
        <taxon>Polyphaga</taxon>
        <taxon>Cucujiformia</taxon>
        <taxon>Chrysomeloidea</taxon>
        <taxon>Chrysomelidae</taxon>
        <taxon>Galerucinae</taxon>
        <taxon>Alticini</taxon>
        <taxon>Phyllotreta</taxon>
    </lineage>
</organism>
<evidence type="ECO:0000313" key="9">
    <source>
        <dbReference type="Proteomes" id="UP001153712"/>
    </source>
</evidence>
<feature type="transmembrane region" description="Helical" evidence="7">
    <location>
        <begin position="6"/>
        <end position="25"/>
    </location>
</feature>
<feature type="transmembrane region" description="Helical" evidence="7">
    <location>
        <begin position="516"/>
        <end position="535"/>
    </location>
</feature>
<feature type="compositionally biased region" description="Basic and acidic residues" evidence="6">
    <location>
        <begin position="574"/>
        <end position="589"/>
    </location>
</feature>